<evidence type="ECO:0000313" key="4">
    <source>
        <dbReference type="EMBL" id="EHK51082.1"/>
    </source>
</evidence>
<dbReference type="GO" id="GO:0016491">
    <property type="term" value="F:oxidoreductase activity"/>
    <property type="evidence" value="ECO:0007669"/>
    <property type="project" value="UniProtKB-KW"/>
</dbReference>
<dbReference type="InterPro" id="IPR036291">
    <property type="entry name" value="NAD(P)-bd_dom_sf"/>
</dbReference>
<reference evidence="4 5" key="1">
    <citation type="journal article" date="2011" name="Genome Biol.">
        <title>Comparative genome sequence analysis underscores mycoparasitism as the ancestral life style of Trichoderma.</title>
        <authorList>
            <person name="Kubicek C.P."/>
            <person name="Herrera-Estrella A."/>
            <person name="Seidl-Seiboth V."/>
            <person name="Martinez D.A."/>
            <person name="Druzhinina I.S."/>
            <person name="Thon M."/>
            <person name="Zeilinger S."/>
            <person name="Casas-Flores S."/>
            <person name="Horwitz B.A."/>
            <person name="Mukherjee P.K."/>
            <person name="Mukherjee M."/>
            <person name="Kredics L."/>
            <person name="Alcaraz L.D."/>
            <person name="Aerts A."/>
            <person name="Antal Z."/>
            <person name="Atanasova L."/>
            <person name="Cervantes-Badillo M.G."/>
            <person name="Challacombe J."/>
            <person name="Chertkov O."/>
            <person name="McCluskey K."/>
            <person name="Coulpier F."/>
            <person name="Deshpande N."/>
            <person name="von Doehren H."/>
            <person name="Ebbole D.J."/>
            <person name="Esquivel-Naranjo E.U."/>
            <person name="Fekete E."/>
            <person name="Flipphi M."/>
            <person name="Glaser F."/>
            <person name="Gomez-Rodriguez E.Y."/>
            <person name="Gruber S."/>
            <person name="Han C."/>
            <person name="Henrissat B."/>
            <person name="Hermosa R."/>
            <person name="Hernandez-Onate M."/>
            <person name="Karaffa L."/>
            <person name="Kosti I."/>
            <person name="Le Crom S."/>
            <person name="Lindquist E."/>
            <person name="Lucas S."/>
            <person name="Luebeck M."/>
            <person name="Luebeck P.S."/>
            <person name="Margeot A."/>
            <person name="Metz B."/>
            <person name="Misra M."/>
            <person name="Nevalainen H."/>
            <person name="Omann M."/>
            <person name="Packer N."/>
            <person name="Perrone G."/>
            <person name="Uresti-Rivera E.E."/>
            <person name="Salamov A."/>
            <person name="Schmoll M."/>
            <person name="Seiboth B."/>
            <person name="Shapiro H."/>
            <person name="Sukno S."/>
            <person name="Tamayo-Ramos J.A."/>
            <person name="Tisch D."/>
            <person name="Wiest A."/>
            <person name="Wilkinson H.H."/>
            <person name="Zhang M."/>
            <person name="Coutinho P.M."/>
            <person name="Kenerley C.M."/>
            <person name="Monte E."/>
            <person name="Baker S.E."/>
            <person name="Grigoriev I.V."/>
        </authorList>
    </citation>
    <scope>NUCLEOTIDE SEQUENCE [LARGE SCALE GENOMIC DNA]</scope>
    <source>
        <strain evidence="5">ATCC 20476 / IMI 206040</strain>
    </source>
</reference>
<dbReference type="SUPFAM" id="SSF51735">
    <property type="entry name" value="NAD(P)-binding Rossmann-fold domains"/>
    <property type="match status" value="1"/>
</dbReference>
<sequence length="321" mass="34852">MHAKQPTFSENDIPNLQGYVIIVTGGNSGIGYETTLQLALHGARVYIANRSRERADQAIAQMKQSTNSSKIDVHHLTMDLLDLKSVQSAAQAFIKLENRLDVLINNAGIMAAPYKLTIDGFETQWQTNYLSPHAFTVSLLPLLLSTAASCGSKSRVRVVNVSSDLAFTGPDSIQWDDVNMTTTKGMLELLKRYGHSKQASIRDASFFNSCYSAQGITAYSLHPGIVRSNLQNHDPSMLGTIMRVAMKLGPSDTPLHGALTSLYCATSPEAATSGAGKFFSPVAKQNPRADAWLRDSEGNKRLWELGESAMRSCGLAPSGKE</sequence>
<proteinExistence type="inferred from homology"/>
<keyword evidence="3" id="KW-0560">Oxidoreductase</keyword>
<evidence type="ECO:0000313" key="5">
    <source>
        <dbReference type="Proteomes" id="UP000005426"/>
    </source>
</evidence>
<dbReference type="eggNOG" id="KOG1208">
    <property type="taxonomic scope" value="Eukaryota"/>
</dbReference>
<dbReference type="Proteomes" id="UP000005426">
    <property type="component" value="Unassembled WGS sequence"/>
</dbReference>
<dbReference type="PANTHER" id="PTHR24320:SF282">
    <property type="entry name" value="WW DOMAIN-CONTAINING OXIDOREDUCTASE"/>
    <property type="match status" value="1"/>
</dbReference>
<keyword evidence="5" id="KW-1185">Reference proteome</keyword>
<dbReference type="AlphaFoldDB" id="G9NE49"/>
<dbReference type="GeneID" id="25782516"/>
<protein>
    <submittedName>
        <fullName evidence="4">Uncharacterized protein</fullName>
    </submittedName>
</protein>
<dbReference type="PRINTS" id="PR00081">
    <property type="entry name" value="GDHRDH"/>
</dbReference>
<evidence type="ECO:0000256" key="1">
    <source>
        <dbReference type="ARBA" id="ARBA00006484"/>
    </source>
</evidence>
<comment type="caution">
    <text evidence="4">The sequence shown here is derived from an EMBL/GenBank/DDBJ whole genome shotgun (WGS) entry which is preliminary data.</text>
</comment>
<dbReference type="Pfam" id="PF00106">
    <property type="entry name" value="adh_short"/>
    <property type="match status" value="1"/>
</dbReference>
<dbReference type="InterPro" id="IPR002347">
    <property type="entry name" value="SDR_fam"/>
</dbReference>
<keyword evidence="2" id="KW-0521">NADP</keyword>
<evidence type="ECO:0000256" key="2">
    <source>
        <dbReference type="ARBA" id="ARBA00022857"/>
    </source>
</evidence>
<dbReference type="STRING" id="452589.G9NE49"/>
<dbReference type="EMBL" id="ABDG02000010">
    <property type="protein sequence ID" value="EHK51082.1"/>
    <property type="molecule type" value="Genomic_DNA"/>
</dbReference>
<evidence type="ECO:0000256" key="3">
    <source>
        <dbReference type="ARBA" id="ARBA00023002"/>
    </source>
</evidence>
<comment type="similarity">
    <text evidence="1">Belongs to the short-chain dehydrogenases/reductases (SDR) family.</text>
</comment>
<dbReference type="PANTHER" id="PTHR24320">
    <property type="entry name" value="RETINOL DEHYDROGENASE"/>
    <property type="match status" value="1"/>
</dbReference>
<name>G9NE49_HYPAI</name>
<dbReference type="OrthoDB" id="191139at2759"/>
<accession>G9NE49</accession>
<gene>
    <name evidence="4" type="ORF">TRIATDRAFT_303144</name>
</gene>
<dbReference type="Gene3D" id="3.40.50.720">
    <property type="entry name" value="NAD(P)-binding Rossmann-like Domain"/>
    <property type="match status" value="1"/>
</dbReference>
<dbReference type="HOGENOM" id="CLU_010194_44_6_1"/>
<dbReference type="KEGG" id="tatv:25782516"/>
<organism evidence="4 5">
    <name type="scientific">Hypocrea atroviridis (strain ATCC 20476 / IMI 206040)</name>
    <name type="common">Trichoderma atroviride</name>
    <dbReference type="NCBI Taxonomy" id="452589"/>
    <lineage>
        <taxon>Eukaryota</taxon>
        <taxon>Fungi</taxon>
        <taxon>Dikarya</taxon>
        <taxon>Ascomycota</taxon>
        <taxon>Pezizomycotina</taxon>
        <taxon>Sordariomycetes</taxon>
        <taxon>Hypocreomycetidae</taxon>
        <taxon>Hypocreales</taxon>
        <taxon>Hypocreaceae</taxon>
        <taxon>Trichoderma</taxon>
    </lineage>
</organism>
<dbReference type="OMA" id="FTWFRYA"/>